<feature type="compositionally biased region" description="Gly residues" evidence="1">
    <location>
        <begin position="20"/>
        <end position="30"/>
    </location>
</feature>
<accession>A0A0A9BVZ9</accession>
<evidence type="ECO:0000256" key="1">
    <source>
        <dbReference type="SAM" id="MobiDB-lite"/>
    </source>
</evidence>
<sequence>MPAVRELRRQGPAPARRAAPGGGEGGVGGVLDGILPVVEAHATRCNTGLPET</sequence>
<feature type="compositionally biased region" description="Low complexity" evidence="1">
    <location>
        <begin position="10"/>
        <end position="19"/>
    </location>
</feature>
<dbReference type="AlphaFoldDB" id="A0A0A9BVZ9"/>
<organism evidence="2">
    <name type="scientific">Arundo donax</name>
    <name type="common">Giant reed</name>
    <name type="synonym">Donax arundinaceus</name>
    <dbReference type="NCBI Taxonomy" id="35708"/>
    <lineage>
        <taxon>Eukaryota</taxon>
        <taxon>Viridiplantae</taxon>
        <taxon>Streptophyta</taxon>
        <taxon>Embryophyta</taxon>
        <taxon>Tracheophyta</taxon>
        <taxon>Spermatophyta</taxon>
        <taxon>Magnoliopsida</taxon>
        <taxon>Liliopsida</taxon>
        <taxon>Poales</taxon>
        <taxon>Poaceae</taxon>
        <taxon>PACMAD clade</taxon>
        <taxon>Arundinoideae</taxon>
        <taxon>Arundineae</taxon>
        <taxon>Arundo</taxon>
    </lineage>
</organism>
<reference evidence="2" key="1">
    <citation type="submission" date="2014-09" db="EMBL/GenBank/DDBJ databases">
        <authorList>
            <person name="Magalhaes I.L.F."/>
            <person name="Oliveira U."/>
            <person name="Santos F.R."/>
            <person name="Vidigal T.H.D.A."/>
            <person name="Brescovit A.D."/>
            <person name="Santos A.J."/>
        </authorList>
    </citation>
    <scope>NUCLEOTIDE SEQUENCE</scope>
    <source>
        <tissue evidence="2">Shoot tissue taken approximately 20 cm above the soil surface</tissue>
    </source>
</reference>
<protein>
    <submittedName>
        <fullName evidence="2">Uncharacterized protein</fullName>
    </submittedName>
</protein>
<name>A0A0A9BVZ9_ARUDO</name>
<reference evidence="2" key="2">
    <citation type="journal article" date="2015" name="Data Brief">
        <title>Shoot transcriptome of the giant reed, Arundo donax.</title>
        <authorList>
            <person name="Barrero R.A."/>
            <person name="Guerrero F.D."/>
            <person name="Moolhuijzen P."/>
            <person name="Goolsby J.A."/>
            <person name="Tidwell J."/>
            <person name="Bellgard S.E."/>
            <person name="Bellgard M.I."/>
        </authorList>
    </citation>
    <scope>NUCLEOTIDE SEQUENCE</scope>
    <source>
        <tissue evidence="2">Shoot tissue taken approximately 20 cm above the soil surface</tissue>
    </source>
</reference>
<dbReference type="EMBL" id="GBRH01229691">
    <property type="protein sequence ID" value="JAD68204.1"/>
    <property type="molecule type" value="Transcribed_RNA"/>
</dbReference>
<proteinExistence type="predicted"/>
<evidence type="ECO:0000313" key="2">
    <source>
        <dbReference type="EMBL" id="JAD68204.1"/>
    </source>
</evidence>
<feature type="region of interest" description="Disordered" evidence="1">
    <location>
        <begin position="1"/>
        <end position="30"/>
    </location>
</feature>